<dbReference type="InterPro" id="IPR001816">
    <property type="entry name" value="Transl_elong_EFTs/EF1B"/>
</dbReference>
<evidence type="ECO:0000313" key="6">
    <source>
        <dbReference type="EMBL" id="KAJ6401526.1"/>
    </source>
</evidence>
<comment type="function">
    <text evidence="4">Associates with the EF-Tu.GDP complex and induces the exchange of GDP to GTP. It remains bound to the aminoacyl-tRNA.EF-Tu.GTP complex up to the GTP hydrolysis stage on the ribosome.</text>
</comment>
<protein>
    <recommendedName>
        <fullName evidence="4">Elongation factor Ts</fullName>
    </recommendedName>
</protein>
<evidence type="ECO:0000313" key="7">
    <source>
        <dbReference type="Proteomes" id="UP001162972"/>
    </source>
</evidence>
<dbReference type="GO" id="GO:0005739">
    <property type="term" value="C:mitochondrion"/>
    <property type="evidence" value="ECO:0007669"/>
    <property type="project" value="GOC"/>
</dbReference>
<evidence type="ECO:0000256" key="2">
    <source>
        <dbReference type="ARBA" id="ARBA00022768"/>
    </source>
</evidence>
<dbReference type="FunFam" id="3.30.479.20:FF:000012">
    <property type="entry name" value="Elongation factor Ts, mitochondrial"/>
    <property type="match status" value="1"/>
</dbReference>
<dbReference type="GO" id="GO:0070125">
    <property type="term" value="P:mitochondrial translational elongation"/>
    <property type="evidence" value="ECO:0007669"/>
    <property type="project" value="TreeGrafter"/>
</dbReference>
<feature type="non-terminal residue" evidence="6">
    <location>
        <position position="305"/>
    </location>
</feature>
<name>A0AAD6NR62_9ROSI</name>
<dbReference type="SUPFAM" id="SSF54713">
    <property type="entry name" value="Elongation factor Ts (EF-Ts), dimerisation domain"/>
    <property type="match status" value="2"/>
</dbReference>
<keyword evidence="3 4" id="KW-0648">Protein biosynthesis</keyword>
<evidence type="ECO:0000256" key="1">
    <source>
        <dbReference type="ARBA" id="ARBA00005532"/>
    </source>
</evidence>
<dbReference type="FunFam" id="1.10.8.10:FF:000001">
    <property type="entry name" value="Elongation factor Ts"/>
    <property type="match status" value="1"/>
</dbReference>
<dbReference type="Pfam" id="PF00889">
    <property type="entry name" value="EF_TS"/>
    <property type="match status" value="1"/>
</dbReference>
<dbReference type="PANTHER" id="PTHR11741:SF0">
    <property type="entry name" value="ELONGATION FACTOR TS, MITOCHONDRIAL"/>
    <property type="match status" value="1"/>
</dbReference>
<dbReference type="PROSITE" id="PS01127">
    <property type="entry name" value="EF_TS_2"/>
    <property type="match status" value="1"/>
</dbReference>
<comment type="similarity">
    <text evidence="1 4">Belongs to the EF-Ts family.</text>
</comment>
<evidence type="ECO:0000256" key="3">
    <source>
        <dbReference type="ARBA" id="ARBA00022917"/>
    </source>
</evidence>
<keyword evidence="2 4" id="KW-0251">Elongation factor</keyword>
<dbReference type="CDD" id="cd14275">
    <property type="entry name" value="UBA_EF-Ts"/>
    <property type="match status" value="1"/>
</dbReference>
<feature type="domain" description="Translation elongation factor EFTs/EF1B dimerisation" evidence="5">
    <location>
        <begin position="134"/>
        <end position="305"/>
    </location>
</feature>
<dbReference type="AlphaFoldDB" id="A0AAD6NR62"/>
<dbReference type="EMBL" id="JAPFFJ010000019">
    <property type="protein sequence ID" value="KAJ6401526.1"/>
    <property type="molecule type" value="Genomic_DNA"/>
</dbReference>
<dbReference type="NCBIfam" id="TIGR00116">
    <property type="entry name" value="tsf"/>
    <property type="match status" value="1"/>
</dbReference>
<organism evidence="6 7">
    <name type="scientific">Salix udensis</name>
    <dbReference type="NCBI Taxonomy" id="889485"/>
    <lineage>
        <taxon>Eukaryota</taxon>
        <taxon>Viridiplantae</taxon>
        <taxon>Streptophyta</taxon>
        <taxon>Embryophyta</taxon>
        <taxon>Tracheophyta</taxon>
        <taxon>Spermatophyta</taxon>
        <taxon>Magnoliopsida</taxon>
        <taxon>eudicotyledons</taxon>
        <taxon>Gunneridae</taxon>
        <taxon>Pentapetalae</taxon>
        <taxon>rosids</taxon>
        <taxon>fabids</taxon>
        <taxon>Malpighiales</taxon>
        <taxon>Salicaceae</taxon>
        <taxon>Saliceae</taxon>
        <taxon>Salix</taxon>
    </lineage>
</organism>
<proteinExistence type="inferred from homology"/>
<evidence type="ECO:0000259" key="5">
    <source>
        <dbReference type="Pfam" id="PF00889"/>
    </source>
</evidence>
<reference evidence="6 7" key="1">
    <citation type="journal article" date="2023" name="Int. J. Mol. Sci.">
        <title>De Novo Assembly and Annotation of 11 Diverse Shrub Willow (Salix) Genomes Reveals Novel Gene Organization in Sex-Linked Regions.</title>
        <authorList>
            <person name="Hyden B."/>
            <person name="Feng K."/>
            <person name="Yates T.B."/>
            <person name="Jawdy S."/>
            <person name="Cereghino C."/>
            <person name="Smart L.B."/>
            <person name="Muchero W."/>
        </authorList>
    </citation>
    <scope>NUCLEOTIDE SEQUENCE [LARGE SCALE GENOMIC DNA]</scope>
    <source>
        <tissue evidence="6">Shoot tip</tissue>
    </source>
</reference>
<keyword evidence="7" id="KW-1185">Reference proteome</keyword>
<accession>A0AAD6NR62</accession>
<evidence type="ECO:0000256" key="4">
    <source>
        <dbReference type="RuleBase" id="RU000642"/>
    </source>
</evidence>
<comment type="caution">
    <text evidence="6">The sequence shown here is derived from an EMBL/GenBank/DDBJ whole genome shotgun (WGS) entry which is preliminary data.</text>
</comment>
<sequence>MALFRNVKDSLSRVLAIRPGVCYGQNYSTAATATPFYQSADDKTAFRYAFGVLSRQFSSQTPPAAAVQMNLIRQLRERTSAPIKDVKDSLVQCNWDIEAAQTDLRKRGKASAMKKAGRIATEGFLALAQNEGKAAVIELNCETDFVARNEIFQYLALTLAKQALLVENGSQLVSGVHPVGLESLEELKFNLEHPKISGDTTVHNAITEVAAMMGENVRLRRGFVMSAPSPGVLSTYLHTSPQPGLGRIAGLLSLEIEDGNSPLDALQRVGSELAVHLVAAKPLFLTKESVSSDALENEREILKSQ</sequence>
<dbReference type="Gene3D" id="1.10.8.10">
    <property type="entry name" value="DNA helicase RuvA subunit, C-terminal domain"/>
    <property type="match status" value="1"/>
</dbReference>
<dbReference type="InterPro" id="IPR014039">
    <property type="entry name" value="Transl_elong_EFTs/EF1B_dimer"/>
</dbReference>
<dbReference type="Proteomes" id="UP001162972">
    <property type="component" value="Chromosome 14"/>
</dbReference>
<gene>
    <name evidence="6" type="ORF">OIU84_016851</name>
</gene>
<dbReference type="Gene3D" id="3.30.479.20">
    <property type="entry name" value="Elongation factor Ts, dimerisation domain"/>
    <property type="match status" value="1"/>
</dbReference>
<dbReference type="InterPro" id="IPR036402">
    <property type="entry name" value="EF-Ts_dimer_sf"/>
</dbReference>
<dbReference type="PANTHER" id="PTHR11741">
    <property type="entry name" value="ELONGATION FACTOR TS"/>
    <property type="match status" value="1"/>
</dbReference>
<dbReference type="InterPro" id="IPR009060">
    <property type="entry name" value="UBA-like_sf"/>
</dbReference>
<dbReference type="SUPFAM" id="SSF46934">
    <property type="entry name" value="UBA-like"/>
    <property type="match status" value="1"/>
</dbReference>
<dbReference type="GO" id="GO:0003746">
    <property type="term" value="F:translation elongation factor activity"/>
    <property type="evidence" value="ECO:0007669"/>
    <property type="project" value="UniProtKB-KW"/>
</dbReference>
<dbReference type="HAMAP" id="MF_00050">
    <property type="entry name" value="EF_Ts"/>
    <property type="match status" value="1"/>
</dbReference>
<dbReference type="InterPro" id="IPR018101">
    <property type="entry name" value="Transl_elong_Ts_CS"/>
</dbReference>